<dbReference type="Gene3D" id="3.90.870.10">
    <property type="entry name" value="DHBP synthase"/>
    <property type="match status" value="1"/>
</dbReference>
<evidence type="ECO:0000256" key="1">
    <source>
        <dbReference type="ARBA" id="ARBA00002284"/>
    </source>
</evidence>
<reference evidence="6 7" key="1">
    <citation type="submission" date="2024-10" db="EMBL/GenBank/DDBJ databases">
        <title>The Natural Products Discovery Center: Release of the First 8490 Sequenced Strains for Exploring Actinobacteria Biosynthetic Diversity.</title>
        <authorList>
            <person name="Kalkreuter E."/>
            <person name="Kautsar S.A."/>
            <person name="Yang D."/>
            <person name="Bader C.D."/>
            <person name="Teijaro C.N."/>
            <person name="Fluegel L."/>
            <person name="Davis C.M."/>
            <person name="Simpson J.R."/>
            <person name="Lauterbach L."/>
            <person name="Steele A.D."/>
            <person name="Gui C."/>
            <person name="Meng S."/>
            <person name="Li G."/>
            <person name="Viehrig K."/>
            <person name="Ye F."/>
            <person name="Su P."/>
            <person name="Kiefer A.F."/>
            <person name="Nichols A."/>
            <person name="Cepeda A.J."/>
            <person name="Yan W."/>
            <person name="Fan B."/>
            <person name="Jiang Y."/>
            <person name="Adhikari A."/>
            <person name="Zheng C.-J."/>
            <person name="Schuster L."/>
            <person name="Cowan T.M."/>
            <person name="Smanski M.J."/>
            <person name="Chevrette M.G."/>
            <person name="De Carvalho L.P.S."/>
            <person name="Shen B."/>
        </authorList>
    </citation>
    <scope>NUCLEOTIDE SEQUENCE [LARGE SCALE GENOMIC DNA]</scope>
    <source>
        <strain evidence="6 7">NPDC002593</strain>
    </source>
</reference>
<dbReference type="PANTHER" id="PTHR21327:SF18">
    <property type="entry name" value="3,4-DIHYDROXY-2-BUTANONE 4-PHOSPHATE SYNTHASE"/>
    <property type="match status" value="1"/>
</dbReference>
<comment type="function">
    <text evidence="1">Catalyzes the conversion of D-ribulose 5-phosphate to formate and 3,4-dihydroxy-2-butanone 4-phosphate.</text>
</comment>
<organism evidence="6 7">
    <name type="scientific">Nocardia jiangxiensis</name>
    <dbReference type="NCBI Taxonomy" id="282685"/>
    <lineage>
        <taxon>Bacteria</taxon>
        <taxon>Bacillati</taxon>
        <taxon>Actinomycetota</taxon>
        <taxon>Actinomycetes</taxon>
        <taxon>Mycobacteriales</taxon>
        <taxon>Nocardiaceae</taxon>
        <taxon>Nocardia</taxon>
    </lineage>
</organism>
<evidence type="ECO:0000256" key="4">
    <source>
        <dbReference type="ARBA" id="ARBA00022619"/>
    </source>
</evidence>
<protein>
    <recommendedName>
        <fullName evidence="3">3,4-dihydroxy-2-butanone-4-phosphate synthase</fullName>
        <ecNumber evidence="3">4.1.99.12</ecNumber>
    </recommendedName>
</protein>
<dbReference type="InterPro" id="IPR017945">
    <property type="entry name" value="DHBP_synth_RibB-like_a/b_dom"/>
</dbReference>
<dbReference type="Proteomes" id="UP001601992">
    <property type="component" value="Unassembled WGS sequence"/>
</dbReference>
<evidence type="ECO:0000313" key="6">
    <source>
        <dbReference type="EMBL" id="MFF3572621.1"/>
    </source>
</evidence>
<dbReference type="EC" id="4.1.99.12" evidence="3"/>
<name>A0ABW6S8N2_9NOCA</name>
<sequence length="203" mass="21238">MTVPTAPASRRAAGRLDQAVAALRTGHVALAVDDIMGAGCDMVALADSVTVSAAVSLVRYGSGFICATVDEQACRRLELPPACWRDDSDRWYVGSMRVSVDSTVGITTGISARDRATTLRVLADPFATPGALRRPGHVIPVLAEHRPSNRPSILAATAELCGRAGTSMAFCAVVEDPALSGIPSFNYSDVVRAAESAVDGRVR</sequence>
<comment type="caution">
    <text evidence="6">The sequence shown here is derived from an EMBL/GenBank/DDBJ whole genome shotgun (WGS) entry which is preliminary data.</text>
</comment>
<dbReference type="InterPro" id="IPR000422">
    <property type="entry name" value="DHBP_synthase_RibB"/>
</dbReference>
<keyword evidence="7" id="KW-1185">Reference proteome</keyword>
<dbReference type="Pfam" id="PF00926">
    <property type="entry name" value="DHBP_synthase"/>
    <property type="match status" value="1"/>
</dbReference>
<gene>
    <name evidence="6" type="ORF">ACFYXQ_33125</name>
</gene>
<evidence type="ECO:0000256" key="5">
    <source>
        <dbReference type="ARBA" id="ARBA00022723"/>
    </source>
</evidence>
<dbReference type="EMBL" id="JBIAQY010000014">
    <property type="protein sequence ID" value="MFF3572621.1"/>
    <property type="molecule type" value="Genomic_DNA"/>
</dbReference>
<accession>A0ABW6S8N2</accession>
<evidence type="ECO:0000256" key="3">
    <source>
        <dbReference type="ARBA" id="ARBA00012153"/>
    </source>
</evidence>
<comment type="pathway">
    <text evidence="2">Cofactor biosynthesis; riboflavin biosynthesis; 2-hydroxy-3-oxobutyl phosphate from D-ribulose 5-phosphate: step 1/1.</text>
</comment>
<keyword evidence="5" id="KW-0479">Metal-binding</keyword>
<dbReference type="RefSeq" id="WP_051194462.1">
    <property type="nucleotide sequence ID" value="NZ_JBIAQY010000014.1"/>
</dbReference>
<dbReference type="SUPFAM" id="SSF55821">
    <property type="entry name" value="YrdC/RibB"/>
    <property type="match status" value="1"/>
</dbReference>
<dbReference type="PANTHER" id="PTHR21327">
    <property type="entry name" value="GTP CYCLOHYDROLASE II-RELATED"/>
    <property type="match status" value="1"/>
</dbReference>
<keyword evidence="4" id="KW-0686">Riboflavin biosynthesis</keyword>
<proteinExistence type="predicted"/>
<evidence type="ECO:0000256" key="2">
    <source>
        <dbReference type="ARBA" id="ARBA00004904"/>
    </source>
</evidence>
<evidence type="ECO:0000313" key="7">
    <source>
        <dbReference type="Proteomes" id="UP001601992"/>
    </source>
</evidence>